<name>W9HJN5_FUSOX</name>
<dbReference type="AlphaFoldDB" id="W9HJN5"/>
<dbReference type="OrthoDB" id="823504at2759"/>
<dbReference type="EMBL" id="JH717848">
    <property type="protein sequence ID" value="EWY82808.1"/>
    <property type="molecule type" value="Genomic_DNA"/>
</dbReference>
<gene>
    <name evidence="4" type="ORF">FOYG_14897</name>
</gene>
<dbReference type="InterPro" id="IPR002110">
    <property type="entry name" value="Ankyrin_rpt"/>
</dbReference>
<evidence type="ECO:0000256" key="3">
    <source>
        <dbReference type="PROSITE-ProRule" id="PRU00023"/>
    </source>
</evidence>
<feature type="repeat" description="ANK" evidence="3">
    <location>
        <begin position="346"/>
        <end position="384"/>
    </location>
</feature>
<accession>W9HJN5</accession>
<organism evidence="4 5">
    <name type="scientific">Fusarium oxysporum NRRL 32931</name>
    <dbReference type="NCBI Taxonomy" id="660029"/>
    <lineage>
        <taxon>Eukaryota</taxon>
        <taxon>Fungi</taxon>
        <taxon>Dikarya</taxon>
        <taxon>Ascomycota</taxon>
        <taxon>Pezizomycotina</taxon>
        <taxon>Sordariomycetes</taxon>
        <taxon>Hypocreomycetidae</taxon>
        <taxon>Hypocreales</taxon>
        <taxon>Nectriaceae</taxon>
        <taxon>Fusarium</taxon>
        <taxon>Fusarium oxysporum species complex</taxon>
    </lineage>
</organism>
<keyword evidence="1" id="KW-0677">Repeat</keyword>
<dbReference type="Proteomes" id="UP000030753">
    <property type="component" value="Unassembled WGS sequence"/>
</dbReference>
<feature type="repeat" description="ANK" evidence="3">
    <location>
        <begin position="423"/>
        <end position="456"/>
    </location>
</feature>
<evidence type="ECO:0000256" key="2">
    <source>
        <dbReference type="ARBA" id="ARBA00023043"/>
    </source>
</evidence>
<evidence type="ECO:0000313" key="4">
    <source>
        <dbReference type="EMBL" id="EWY82808.1"/>
    </source>
</evidence>
<sequence>MAATSPYGAFRQNHRAVHVEFPNPSTLYPTIGDTDGSTLYEQQFYRLRTAIIERNDTVALRKYLQNAPWAVKRGHALGMYYDPFIMAARHGSLDALKMLLDHYSMFIKPTGKTDLDSRCCRVLNTAAHSGRLEVVKLLLDHPLLQADIHHNDNGFTPIMEAADASYCKDNLEEKEAVINFLLDRGARASDAEYIWDYSLDPITGESTKKQVPILMTLNFAAEWAEAGLIRRLIEGGADPHVKLMEGKEVTVRTDVTIISTASRCANVDALEVLLDCASKVGDVADAVSYRDSWGSMPLHWACQVSMEEDPREVSATVMEEKVQRIITTLGLLLDCSPETINALDKYGNTPLHYAAQNYSNYGYEYTAVFQYLCERGADSSILNKKSETALHSLCSYDGGLPIDTAAVEVLLGHGARVTCSDDNGNTPLHLTVKNLENLDAIAFLLDHGADIGAKNLKGNTPLHEAANGMFWPGVVKEKYKSMGDILRRLQGDGGCLMDELSAEGRSSRQIQDGQLLASATMASSTSPTPSYHLCPDFSIAPPPDGHLTLGSILLSLDNEGVSQPLNTNQTVGIPEDQIFPRSGPDSKYGFTRSLRELKSIEASIWARVANIISLRLGLLRNVTDDETLTVDDIQTRYFTPDEDYMSKSLQNIEVVRFITMTKKKLPLFMVTGLKIAVGAQLTKARGNTTTVNAQAGVTDPQGTASWGGTAGYTNEGSASMAFDGSSPFVLGIRVRKIWWERDSLKTSDTVAGATLGDEGRLSTANLANDAKFADDFLFAESATSNELFVNNEDLLGVEPSTWVIMERNN</sequence>
<dbReference type="PROSITE" id="PS50297">
    <property type="entry name" value="ANK_REP_REGION"/>
    <property type="match status" value="1"/>
</dbReference>
<evidence type="ECO:0000313" key="5">
    <source>
        <dbReference type="Proteomes" id="UP000030753"/>
    </source>
</evidence>
<proteinExistence type="predicted"/>
<reference evidence="4 5" key="1">
    <citation type="submission" date="2011-06" db="EMBL/GenBank/DDBJ databases">
        <title>The Genome Sequence of Fusarium oxysporum FOSC 3-a.</title>
        <authorList>
            <consortium name="The Broad Institute Genome Sequencing Platform"/>
            <person name="Ma L.-J."/>
            <person name="Gale L.R."/>
            <person name="Schwartz D.C."/>
            <person name="Zhou S."/>
            <person name="Corby-Kistler H."/>
            <person name="Young S.K."/>
            <person name="Zeng Q."/>
            <person name="Gargeya S."/>
            <person name="Fitzgerald M."/>
            <person name="Haas B."/>
            <person name="Abouelleil A."/>
            <person name="Alvarado L."/>
            <person name="Arachchi H.M."/>
            <person name="Berlin A."/>
            <person name="Brown A."/>
            <person name="Chapman S.B."/>
            <person name="Chen Z."/>
            <person name="Dunbar C."/>
            <person name="Freedman E."/>
            <person name="Gearin G."/>
            <person name="Gellesch M."/>
            <person name="Goldberg J."/>
            <person name="Griggs A."/>
            <person name="Gujja S."/>
            <person name="Heiman D."/>
            <person name="Howarth C."/>
            <person name="Larson L."/>
            <person name="Lui A."/>
            <person name="MacDonald P.J.P."/>
            <person name="Mehta T."/>
            <person name="Montmayeur A."/>
            <person name="Murphy C."/>
            <person name="Neiman D."/>
            <person name="Pearson M."/>
            <person name="Priest M."/>
            <person name="Roberts A."/>
            <person name="Saif S."/>
            <person name="Shea T."/>
            <person name="Shenoy N."/>
            <person name="Sisk P."/>
            <person name="Stolte C."/>
            <person name="Sykes S."/>
            <person name="Wortman J."/>
            <person name="Nusbaum C."/>
            <person name="Birren B."/>
        </authorList>
    </citation>
    <scope>NUCLEOTIDE SEQUENCE [LARGE SCALE GENOMIC DNA]</scope>
    <source>
        <strain evidence="5">FOSC 3-a</strain>
    </source>
</reference>
<protein>
    <submittedName>
        <fullName evidence="4">Uncharacterized protein</fullName>
    </submittedName>
</protein>
<dbReference type="PANTHER" id="PTHR24198:SF165">
    <property type="entry name" value="ANKYRIN REPEAT-CONTAINING PROTEIN-RELATED"/>
    <property type="match status" value="1"/>
</dbReference>
<dbReference type="HOGENOM" id="CLU_348517_0_0_1"/>
<dbReference type="SUPFAM" id="SSF48403">
    <property type="entry name" value="Ankyrin repeat"/>
    <property type="match status" value="1"/>
</dbReference>
<dbReference type="PANTHER" id="PTHR24198">
    <property type="entry name" value="ANKYRIN REPEAT AND PROTEIN KINASE DOMAIN-CONTAINING PROTEIN"/>
    <property type="match status" value="1"/>
</dbReference>
<dbReference type="Gene3D" id="1.25.40.20">
    <property type="entry name" value="Ankyrin repeat-containing domain"/>
    <property type="match status" value="1"/>
</dbReference>
<dbReference type="InterPro" id="IPR036770">
    <property type="entry name" value="Ankyrin_rpt-contain_sf"/>
</dbReference>
<dbReference type="Pfam" id="PF12796">
    <property type="entry name" value="Ank_2"/>
    <property type="match status" value="2"/>
</dbReference>
<dbReference type="PROSITE" id="PS50088">
    <property type="entry name" value="ANK_REPEAT"/>
    <property type="match status" value="2"/>
</dbReference>
<dbReference type="SMART" id="SM00248">
    <property type="entry name" value="ANK"/>
    <property type="match status" value="7"/>
</dbReference>
<keyword evidence="2 3" id="KW-0040">ANK repeat</keyword>
<evidence type="ECO:0000256" key="1">
    <source>
        <dbReference type="ARBA" id="ARBA00022737"/>
    </source>
</evidence>